<dbReference type="Gene3D" id="3.40.50.1000">
    <property type="entry name" value="HAD superfamily/HAD-like"/>
    <property type="match status" value="1"/>
</dbReference>
<accession>A0A562KX74</accession>
<dbReference type="InterPro" id="IPR006439">
    <property type="entry name" value="HAD-SF_hydro_IA"/>
</dbReference>
<dbReference type="Gene3D" id="1.10.150.240">
    <property type="entry name" value="Putative phosphatase, domain 2"/>
    <property type="match status" value="1"/>
</dbReference>
<comment type="caution">
    <text evidence="1">The sequence shown here is derived from an EMBL/GenBank/DDBJ whole genome shotgun (WGS) entry which is preliminary data.</text>
</comment>
<protein>
    <submittedName>
        <fullName evidence="1">Phosphoglycolate phosphatase</fullName>
    </submittedName>
</protein>
<name>A0A562KX74_9BRAD</name>
<keyword evidence="2" id="KW-1185">Reference proteome</keyword>
<dbReference type="CDD" id="cd04303">
    <property type="entry name" value="HAD_PGPase"/>
    <property type="match status" value="1"/>
</dbReference>
<dbReference type="InterPro" id="IPR023198">
    <property type="entry name" value="PGP-like_dom2"/>
</dbReference>
<dbReference type="InterPro" id="IPR050155">
    <property type="entry name" value="HAD-like_hydrolase_sf"/>
</dbReference>
<dbReference type="GO" id="GO:0008967">
    <property type="term" value="F:phosphoglycolate phosphatase activity"/>
    <property type="evidence" value="ECO:0007669"/>
    <property type="project" value="TreeGrafter"/>
</dbReference>
<dbReference type="Pfam" id="PF13419">
    <property type="entry name" value="HAD_2"/>
    <property type="match status" value="1"/>
</dbReference>
<dbReference type="Proteomes" id="UP000317176">
    <property type="component" value="Unassembled WGS sequence"/>
</dbReference>
<gene>
    <name evidence="1" type="ORF">IQ17_05093</name>
</gene>
<dbReference type="InterPro" id="IPR041492">
    <property type="entry name" value="HAD_2"/>
</dbReference>
<sequence length="248" mass="26921">MAVLELDQLWHAASHLSANSKPAFMSYALAIFDLDGTLADSFPWFLRTINDVADRFNFRRVAREEIEELRHASSREILSRLEVPLWKLPAIARHARRLKAEAASEIPLFPGVEPMLRTLAENGVQLALVTSDTEANAREKLGDAATLFSHFDCAASLFGKPAKFRRVMRRAGVAPAQVISIGDEVRDIDAARAVGIACGAVCWGYAAPAALRALGPDHVFERMDEIVSTLCSSAVARMSETTSGSAGG</sequence>
<dbReference type="InterPro" id="IPR023214">
    <property type="entry name" value="HAD_sf"/>
</dbReference>
<dbReference type="GO" id="GO:0006281">
    <property type="term" value="P:DNA repair"/>
    <property type="evidence" value="ECO:0007669"/>
    <property type="project" value="TreeGrafter"/>
</dbReference>
<dbReference type="InterPro" id="IPR036412">
    <property type="entry name" value="HAD-like_sf"/>
</dbReference>
<evidence type="ECO:0000313" key="1">
    <source>
        <dbReference type="EMBL" id="TWH99793.1"/>
    </source>
</evidence>
<dbReference type="GO" id="GO:0005829">
    <property type="term" value="C:cytosol"/>
    <property type="evidence" value="ECO:0007669"/>
    <property type="project" value="TreeGrafter"/>
</dbReference>
<dbReference type="SFLD" id="SFLDS00003">
    <property type="entry name" value="Haloacid_Dehalogenase"/>
    <property type="match status" value="1"/>
</dbReference>
<organism evidence="1 2">
    <name type="scientific">Bradyrhizobium daqingense</name>
    <dbReference type="NCBI Taxonomy" id="993502"/>
    <lineage>
        <taxon>Bacteria</taxon>
        <taxon>Pseudomonadati</taxon>
        <taxon>Pseudomonadota</taxon>
        <taxon>Alphaproteobacteria</taxon>
        <taxon>Hyphomicrobiales</taxon>
        <taxon>Nitrobacteraceae</taxon>
        <taxon>Bradyrhizobium</taxon>
    </lineage>
</organism>
<dbReference type="NCBIfam" id="TIGR01549">
    <property type="entry name" value="HAD-SF-IA-v1"/>
    <property type="match status" value="1"/>
</dbReference>
<dbReference type="SUPFAM" id="SSF56784">
    <property type="entry name" value="HAD-like"/>
    <property type="match status" value="1"/>
</dbReference>
<dbReference type="PANTHER" id="PTHR43434">
    <property type="entry name" value="PHOSPHOGLYCOLATE PHOSPHATASE"/>
    <property type="match status" value="1"/>
</dbReference>
<evidence type="ECO:0000313" key="2">
    <source>
        <dbReference type="Proteomes" id="UP000317176"/>
    </source>
</evidence>
<reference evidence="1 2" key="1">
    <citation type="journal article" date="2015" name="Stand. Genomic Sci.">
        <title>Genomic Encyclopedia of Bacterial and Archaeal Type Strains, Phase III: the genomes of soil and plant-associated and newly described type strains.</title>
        <authorList>
            <person name="Whitman W.B."/>
            <person name="Woyke T."/>
            <person name="Klenk H.P."/>
            <person name="Zhou Y."/>
            <person name="Lilburn T.G."/>
            <person name="Beck B.J."/>
            <person name="De Vos P."/>
            <person name="Vandamme P."/>
            <person name="Eisen J.A."/>
            <person name="Garrity G."/>
            <person name="Hugenholtz P."/>
            <person name="Kyrpides N.C."/>
        </authorList>
    </citation>
    <scope>NUCLEOTIDE SEQUENCE [LARGE SCALE GENOMIC DNA]</scope>
    <source>
        <strain evidence="1 2">CGMCC 1.10947</strain>
    </source>
</reference>
<dbReference type="EMBL" id="VLKL01000016">
    <property type="protein sequence ID" value="TWH99793.1"/>
    <property type="molecule type" value="Genomic_DNA"/>
</dbReference>
<proteinExistence type="predicted"/>
<dbReference type="PANTHER" id="PTHR43434:SF13">
    <property type="entry name" value="PHOSPHOGLYCOLATE PHOSPHATASE"/>
    <property type="match status" value="1"/>
</dbReference>
<dbReference type="SFLD" id="SFLDG01129">
    <property type="entry name" value="C1.5:_HAD__Beta-PGM__Phosphata"/>
    <property type="match status" value="1"/>
</dbReference>
<dbReference type="AlphaFoldDB" id="A0A562KX74"/>